<gene>
    <name evidence="8" type="ORF">NCTC10684_05091</name>
</gene>
<feature type="transmembrane region" description="Helical" evidence="6">
    <location>
        <begin position="275"/>
        <end position="293"/>
    </location>
</feature>
<feature type="transmembrane region" description="Helical" evidence="6">
    <location>
        <begin position="131"/>
        <end position="152"/>
    </location>
</feature>
<feature type="transmembrane region" description="Helical" evidence="6">
    <location>
        <begin position="107"/>
        <end position="125"/>
    </location>
</feature>
<evidence type="ECO:0000256" key="3">
    <source>
        <dbReference type="ARBA" id="ARBA00022989"/>
    </source>
</evidence>
<name>A0A381IKS3_AMIAI</name>
<dbReference type="Proteomes" id="UP000254701">
    <property type="component" value="Unassembled WGS sequence"/>
</dbReference>
<evidence type="ECO:0000313" key="8">
    <source>
        <dbReference type="EMBL" id="SUY28320.1"/>
    </source>
</evidence>
<evidence type="ECO:0000256" key="4">
    <source>
        <dbReference type="ARBA" id="ARBA00023136"/>
    </source>
</evidence>
<feature type="transmembrane region" description="Helical" evidence="6">
    <location>
        <begin position="164"/>
        <end position="182"/>
    </location>
</feature>
<dbReference type="PANTHER" id="PTHR37422">
    <property type="entry name" value="TEICHURONIC ACID BIOSYNTHESIS PROTEIN TUAE"/>
    <property type="match status" value="1"/>
</dbReference>
<dbReference type="GO" id="GO:0016874">
    <property type="term" value="F:ligase activity"/>
    <property type="evidence" value="ECO:0007669"/>
    <property type="project" value="UniProtKB-KW"/>
</dbReference>
<dbReference type="AlphaFoldDB" id="A0A381IKS3"/>
<feature type="domain" description="O-antigen ligase-related" evidence="7">
    <location>
        <begin position="239"/>
        <end position="371"/>
    </location>
</feature>
<feature type="transmembrane region" description="Helical" evidence="6">
    <location>
        <begin position="397"/>
        <end position="416"/>
    </location>
</feature>
<feature type="region of interest" description="Disordered" evidence="5">
    <location>
        <begin position="443"/>
        <end position="474"/>
    </location>
</feature>
<evidence type="ECO:0000259" key="7">
    <source>
        <dbReference type="Pfam" id="PF04932"/>
    </source>
</evidence>
<feature type="transmembrane region" description="Helical" evidence="6">
    <location>
        <begin position="254"/>
        <end position="270"/>
    </location>
</feature>
<accession>A0A381IKS3</accession>
<organism evidence="8 9">
    <name type="scientific">Aminobacter aminovorans</name>
    <name type="common">Chelatobacter heintzii</name>
    <dbReference type="NCBI Taxonomy" id="83263"/>
    <lineage>
        <taxon>Bacteria</taxon>
        <taxon>Pseudomonadati</taxon>
        <taxon>Pseudomonadota</taxon>
        <taxon>Alphaproteobacteria</taxon>
        <taxon>Hyphomicrobiales</taxon>
        <taxon>Phyllobacteriaceae</taxon>
        <taxon>Aminobacter</taxon>
    </lineage>
</organism>
<dbReference type="PANTHER" id="PTHR37422:SF13">
    <property type="entry name" value="LIPOPOLYSACCHARIDE BIOSYNTHESIS PROTEIN PA4999-RELATED"/>
    <property type="match status" value="1"/>
</dbReference>
<keyword evidence="4 6" id="KW-0472">Membrane</keyword>
<comment type="subcellular location">
    <subcellularLocation>
        <location evidence="1">Membrane</location>
        <topology evidence="1">Multi-pass membrane protein</topology>
    </subcellularLocation>
</comment>
<keyword evidence="2 6" id="KW-0812">Transmembrane</keyword>
<feature type="transmembrane region" description="Helical" evidence="6">
    <location>
        <begin position="364"/>
        <end position="385"/>
    </location>
</feature>
<evidence type="ECO:0000256" key="5">
    <source>
        <dbReference type="SAM" id="MobiDB-lite"/>
    </source>
</evidence>
<evidence type="ECO:0000256" key="2">
    <source>
        <dbReference type="ARBA" id="ARBA00022692"/>
    </source>
</evidence>
<proteinExistence type="predicted"/>
<dbReference type="Pfam" id="PF04932">
    <property type="entry name" value="Wzy_C"/>
    <property type="match status" value="1"/>
</dbReference>
<evidence type="ECO:0000256" key="1">
    <source>
        <dbReference type="ARBA" id="ARBA00004141"/>
    </source>
</evidence>
<feature type="transmembrane region" description="Helical" evidence="6">
    <location>
        <begin position="233"/>
        <end position="248"/>
    </location>
</feature>
<keyword evidence="3 6" id="KW-1133">Transmembrane helix</keyword>
<dbReference type="GO" id="GO:0016020">
    <property type="term" value="C:membrane"/>
    <property type="evidence" value="ECO:0007669"/>
    <property type="project" value="UniProtKB-SubCell"/>
</dbReference>
<feature type="transmembrane region" description="Helical" evidence="6">
    <location>
        <begin position="6"/>
        <end position="29"/>
    </location>
</feature>
<dbReference type="RefSeq" id="WP_165916129.1">
    <property type="nucleotide sequence ID" value="NZ_BAAAVY010000009.1"/>
</dbReference>
<feature type="transmembrane region" description="Helical" evidence="6">
    <location>
        <begin position="36"/>
        <end position="64"/>
    </location>
</feature>
<feature type="transmembrane region" description="Helical" evidence="6">
    <location>
        <begin position="422"/>
        <end position="438"/>
    </location>
</feature>
<evidence type="ECO:0000256" key="6">
    <source>
        <dbReference type="SAM" id="Phobius"/>
    </source>
</evidence>
<dbReference type="EMBL" id="UFSM01000002">
    <property type="protein sequence ID" value="SUY28320.1"/>
    <property type="molecule type" value="Genomic_DNA"/>
</dbReference>
<feature type="transmembrane region" description="Helical" evidence="6">
    <location>
        <begin position="208"/>
        <end position="226"/>
    </location>
</feature>
<sequence length="474" mass="50287">MTAQSTWLATISFMVLCGAALAISGNLAVPLLGISALLGGIVLIYLAAYYPFALAITFAASSMFRIHEALLMLSPLRLPLILAAITAVSLLWHLVKGNLRPEWTSQIVWFVLFFGLVSFGVPLAASPSAAFSAWVDSFSKIFVMTLSVAWLVRNPHEFRSAARAIALFGLVVALVALRNKAIGVELVEDGRVTIGRSYGSILGDPNDLAFMLLPALGFAASLAFTAHSRLERFIFAGAGLLVLLAITYTRSRGGLVGCFALGAVLAYATMRSRSLATVAVVVLVVTLYIGMGLGSRLTAGSVNGKLDESAAGRIAMWSLATRVGLEHPVIGIGLANFEREAYRSSGKWKAVHNTWLSVLAESGIVGLGLFLGMVSATVYTLLAALRSLPLENHIHRCMALGLLSSFAGLCGAGSFLSHGFSWPIYVLVGLTAALNSAIRSPVAKQPRPQTPVRQNPKYDQGVSTAVSYPPPKAR</sequence>
<feature type="transmembrane region" description="Helical" evidence="6">
    <location>
        <begin position="76"/>
        <end position="95"/>
    </location>
</feature>
<protein>
    <submittedName>
        <fullName evidence="8">Lipid A core - O-antigen ligase and related enzymes</fullName>
    </submittedName>
</protein>
<dbReference type="InterPro" id="IPR007016">
    <property type="entry name" value="O-antigen_ligase-rel_domated"/>
</dbReference>
<evidence type="ECO:0000313" key="9">
    <source>
        <dbReference type="Proteomes" id="UP000254701"/>
    </source>
</evidence>
<reference evidence="8 9" key="1">
    <citation type="submission" date="2018-06" db="EMBL/GenBank/DDBJ databases">
        <authorList>
            <consortium name="Pathogen Informatics"/>
            <person name="Doyle S."/>
        </authorList>
    </citation>
    <scope>NUCLEOTIDE SEQUENCE [LARGE SCALE GENOMIC DNA]</scope>
    <source>
        <strain evidence="8 9">NCTC10684</strain>
    </source>
</reference>
<dbReference type="InterPro" id="IPR051533">
    <property type="entry name" value="WaaL-like"/>
</dbReference>
<keyword evidence="8" id="KW-0436">Ligase</keyword>